<protein>
    <submittedName>
        <fullName evidence="1">Uncharacterized protein</fullName>
    </submittedName>
</protein>
<dbReference type="EMBL" id="LT963352">
    <property type="protein sequence ID" value="SOR77583.1"/>
    <property type="molecule type" value="Genomic_DNA"/>
</dbReference>
<proteinExistence type="predicted"/>
<evidence type="ECO:0000313" key="1">
    <source>
        <dbReference type="EMBL" id="SOR77583.1"/>
    </source>
</evidence>
<dbReference type="AlphaFoldDB" id="A0A2N9B2K8"/>
<dbReference type="RefSeq" id="WP_158688448.1">
    <property type="nucleotide sequence ID" value="NZ_LT962942.1"/>
</dbReference>
<dbReference type="OrthoDB" id="4334033at2"/>
<gene>
    <name evidence="1" type="ORF">SCNRRL3882_1055</name>
</gene>
<dbReference type="Proteomes" id="UP000235464">
    <property type="component" value="Chromosome I"/>
</dbReference>
<name>A0A2N9B2K8_STRCX</name>
<sequence length="159" mass="17081">MRRFVSVRLAPHELDVQQDTVAALSLRISSGGRHYDVLARVGPADRGADEHFAVDADACRERRWAEYADVLHAGRPRSPADAARWLVSVTAAHPACRVVAAPLAGGGWAVADGTRMLLVRHVPATRPLLASCLHAWLVAGLALRDIEDIRVLDGGSTTP</sequence>
<accession>A0A2N9B2K8</accession>
<reference evidence="2" key="1">
    <citation type="submission" date="2017-11" db="EMBL/GenBank/DDBJ databases">
        <authorList>
            <person name="Wibberg D."/>
        </authorList>
    </citation>
    <scope>NUCLEOTIDE SEQUENCE [LARGE SCALE GENOMIC DNA]</scope>
</reference>
<keyword evidence="2" id="KW-1185">Reference proteome</keyword>
<organism evidence="1 2">
    <name type="scientific">Streptomyces chartreusis NRRL 3882</name>
    <dbReference type="NCBI Taxonomy" id="1079985"/>
    <lineage>
        <taxon>Bacteria</taxon>
        <taxon>Bacillati</taxon>
        <taxon>Actinomycetota</taxon>
        <taxon>Actinomycetes</taxon>
        <taxon>Kitasatosporales</taxon>
        <taxon>Streptomycetaceae</taxon>
        <taxon>Streptomyces</taxon>
    </lineage>
</organism>
<evidence type="ECO:0000313" key="2">
    <source>
        <dbReference type="Proteomes" id="UP000235464"/>
    </source>
</evidence>